<evidence type="ECO:0000313" key="3">
    <source>
        <dbReference type="EMBL" id="EQD54626.1"/>
    </source>
</evidence>
<dbReference type="PROSITE" id="PS50977">
    <property type="entry name" value="HTH_TETR_2"/>
    <property type="match status" value="1"/>
</dbReference>
<feature type="non-terminal residue" evidence="3">
    <location>
        <position position="63"/>
    </location>
</feature>
<protein>
    <submittedName>
        <fullName evidence="3">Transcriptional regulator, TetR family</fullName>
    </submittedName>
</protein>
<gene>
    <name evidence="3" type="ORF">B1B_09601</name>
</gene>
<dbReference type="EMBL" id="AUZY01006365">
    <property type="protein sequence ID" value="EQD54626.1"/>
    <property type="molecule type" value="Genomic_DNA"/>
</dbReference>
<accession>T1A268</accession>
<dbReference type="SUPFAM" id="SSF46689">
    <property type="entry name" value="Homeodomain-like"/>
    <property type="match status" value="1"/>
</dbReference>
<keyword evidence="1" id="KW-0238">DNA-binding</keyword>
<comment type="caution">
    <text evidence="3">The sequence shown here is derived from an EMBL/GenBank/DDBJ whole genome shotgun (WGS) entry which is preliminary data.</text>
</comment>
<name>T1A268_9ZZZZ</name>
<dbReference type="AlphaFoldDB" id="T1A268"/>
<dbReference type="PRINTS" id="PR00455">
    <property type="entry name" value="HTHTETR"/>
</dbReference>
<evidence type="ECO:0000256" key="1">
    <source>
        <dbReference type="ARBA" id="ARBA00023125"/>
    </source>
</evidence>
<reference evidence="3" key="2">
    <citation type="journal article" date="2014" name="ISME J.">
        <title>Microbial stratification in low pH oxic and suboxic macroscopic growths along an acid mine drainage.</title>
        <authorList>
            <person name="Mendez-Garcia C."/>
            <person name="Mesa V."/>
            <person name="Sprenger R.R."/>
            <person name="Richter M."/>
            <person name="Diez M.S."/>
            <person name="Solano J."/>
            <person name="Bargiela R."/>
            <person name="Golyshina O.V."/>
            <person name="Manteca A."/>
            <person name="Ramos J.L."/>
            <person name="Gallego J.R."/>
            <person name="Llorente I."/>
            <person name="Martins Dos Santos V.A."/>
            <person name="Jensen O.N."/>
            <person name="Pelaez A.I."/>
            <person name="Sanchez J."/>
            <person name="Ferrer M."/>
        </authorList>
    </citation>
    <scope>NUCLEOTIDE SEQUENCE</scope>
</reference>
<proteinExistence type="predicted"/>
<reference evidence="3" key="1">
    <citation type="submission" date="2013-08" db="EMBL/GenBank/DDBJ databases">
        <authorList>
            <person name="Mendez C."/>
            <person name="Richter M."/>
            <person name="Ferrer M."/>
            <person name="Sanchez J."/>
        </authorList>
    </citation>
    <scope>NUCLEOTIDE SEQUENCE</scope>
</reference>
<dbReference type="InterPro" id="IPR009057">
    <property type="entry name" value="Homeodomain-like_sf"/>
</dbReference>
<dbReference type="GO" id="GO:0003677">
    <property type="term" value="F:DNA binding"/>
    <property type="evidence" value="ECO:0007669"/>
    <property type="project" value="UniProtKB-KW"/>
</dbReference>
<organism evidence="3">
    <name type="scientific">mine drainage metagenome</name>
    <dbReference type="NCBI Taxonomy" id="410659"/>
    <lineage>
        <taxon>unclassified sequences</taxon>
        <taxon>metagenomes</taxon>
        <taxon>ecological metagenomes</taxon>
    </lineage>
</organism>
<dbReference type="InterPro" id="IPR001647">
    <property type="entry name" value="HTH_TetR"/>
</dbReference>
<feature type="domain" description="HTH tetR-type" evidence="2">
    <location>
        <begin position="14"/>
        <end position="63"/>
    </location>
</feature>
<dbReference type="Gene3D" id="1.10.357.10">
    <property type="entry name" value="Tetracycline Repressor, domain 2"/>
    <property type="match status" value="1"/>
</dbReference>
<dbReference type="Pfam" id="PF00440">
    <property type="entry name" value="TetR_N"/>
    <property type="match status" value="1"/>
</dbReference>
<sequence>MPRISAPTLAEHQARQRRALIEATIDILASEGVGAVSPATVGRRAGLARSSVYQYFDSTASII</sequence>
<evidence type="ECO:0000259" key="2">
    <source>
        <dbReference type="PROSITE" id="PS50977"/>
    </source>
</evidence>